<protein>
    <recommendedName>
        <fullName evidence="3">Polymerase nucleotidyl transferase domain-containing protein</fullName>
    </recommendedName>
</protein>
<proteinExistence type="predicted"/>
<organism evidence="1 2">
    <name type="scientific">Candidatus Blackburnbacteria bacterium RIFCSPLOWO2_01_FULL_40_20</name>
    <dbReference type="NCBI Taxonomy" id="1797519"/>
    <lineage>
        <taxon>Bacteria</taxon>
        <taxon>Candidatus Blackburniibacteriota</taxon>
    </lineage>
</organism>
<accession>A0A1G1VEM3</accession>
<evidence type="ECO:0000313" key="2">
    <source>
        <dbReference type="Proteomes" id="UP000178659"/>
    </source>
</evidence>
<dbReference type="AlphaFoldDB" id="A0A1G1VEM3"/>
<comment type="caution">
    <text evidence="1">The sequence shown here is derived from an EMBL/GenBank/DDBJ whole genome shotgun (WGS) entry which is preliminary data.</text>
</comment>
<sequence>MNKSWIITTDEKSIKLVGHSQYLTLVYHDLFDYPLLKSELDFWKVGNQDFPNHQVFYDSSFYFLPQRREIVYKRIAAHKESQKKYEIAKKVARILSLVPTIQMISISGLLSMGNAKRNSDVELFIVTSPKTVWATRLVGGFLLSLINYRSGKDNKFCINRWVDVQNLSLADSCEIFTAHEIVQTKVLLDKGGVYRKFIGSNSWVKQFFPNAYKKCFQYSRKYTNFKPSFKNTVIEWLTNKISCLFEKPAKILQRMTLSRSRSEGCTNGKIMLEQKYWQEKVPKLYLFRLEHVLQRSCSSEVQQYID</sequence>
<evidence type="ECO:0000313" key="1">
    <source>
        <dbReference type="EMBL" id="OGY13890.1"/>
    </source>
</evidence>
<evidence type="ECO:0008006" key="3">
    <source>
        <dbReference type="Google" id="ProtNLM"/>
    </source>
</evidence>
<dbReference type="EMBL" id="MHCC01000007">
    <property type="protein sequence ID" value="OGY13890.1"/>
    <property type="molecule type" value="Genomic_DNA"/>
</dbReference>
<dbReference type="Proteomes" id="UP000178659">
    <property type="component" value="Unassembled WGS sequence"/>
</dbReference>
<reference evidence="1 2" key="1">
    <citation type="journal article" date="2016" name="Nat. Commun.">
        <title>Thousands of microbial genomes shed light on interconnected biogeochemical processes in an aquifer system.</title>
        <authorList>
            <person name="Anantharaman K."/>
            <person name="Brown C.T."/>
            <person name="Hug L.A."/>
            <person name="Sharon I."/>
            <person name="Castelle C.J."/>
            <person name="Probst A.J."/>
            <person name="Thomas B.C."/>
            <person name="Singh A."/>
            <person name="Wilkins M.J."/>
            <person name="Karaoz U."/>
            <person name="Brodie E.L."/>
            <person name="Williams K.H."/>
            <person name="Hubbard S.S."/>
            <person name="Banfield J.F."/>
        </authorList>
    </citation>
    <scope>NUCLEOTIDE SEQUENCE [LARGE SCALE GENOMIC DNA]</scope>
</reference>
<name>A0A1G1VEM3_9BACT</name>
<gene>
    <name evidence="1" type="ORF">A3A77_01165</name>
</gene>